<keyword evidence="4 6" id="KW-1133">Transmembrane helix</keyword>
<protein>
    <submittedName>
        <fullName evidence="8">MFS transporter</fullName>
    </submittedName>
</protein>
<dbReference type="Pfam" id="PF07690">
    <property type="entry name" value="MFS_1"/>
    <property type="match status" value="1"/>
</dbReference>
<reference evidence="8 9" key="1">
    <citation type="submission" date="2017-03" db="EMBL/GenBank/DDBJ databases">
        <title>Paenibacillus larvae genome sequencing.</title>
        <authorList>
            <person name="Dingman D.W."/>
        </authorList>
    </citation>
    <scope>NUCLEOTIDE SEQUENCE [LARGE SCALE GENOMIC DNA]</scope>
    <source>
        <strain evidence="8 9">SAG 10367</strain>
    </source>
</reference>
<sequence length="395" mass="42778">MDKSKNKNPYLLIFALMAGYSMVYMDKNLVSTAIIPLADEFNLTNSQTGLIMSLFFLGYSIMQIPSGWLADKFGAKKVLMASLSLISLFSFFFGMGVSLIAFVMIRFFAGVGHAGYPPSCSKTIADHFPKEKRTFVQSLILSTSGIGGILAYTLGAQLIASNWKVGYFVLGMLFAVAMLCVFLFVPNDYKVPVQLNNSAPKLKFTEIIMNRNVLVLFVALLLLNFLLYGNISWLPTYLKSQFGIGIGQVGTILAINAVCTTVATMIFGGLLSKWFLGKEKAFVISTAILVSLLLVGFIFSMNLIVSTILLILISMVSVGTFTAIFTWPHKLFDQAIIGSSIGIINTGGTIGGFLAPMIMGALIDKNGGSFSSAFTFMAIAVLLCGLTTLLLQARK</sequence>
<evidence type="ECO:0000259" key="7">
    <source>
        <dbReference type="PROSITE" id="PS50850"/>
    </source>
</evidence>
<accession>A0A1V0URM7</accession>
<feature type="transmembrane region" description="Helical" evidence="6">
    <location>
        <begin position="165"/>
        <end position="185"/>
    </location>
</feature>
<feature type="transmembrane region" description="Helical" evidence="6">
    <location>
        <begin position="139"/>
        <end position="159"/>
    </location>
</feature>
<dbReference type="EMBL" id="CP020557">
    <property type="protein sequence ID" value="ARF67767.1"/>
    <property type="molecule type" value="Genomic_DNA"/>
</dbReference>
<proteinExistence type="predicted"/>
<keyword evidence="3 6" id="KW-0812">Transmembrane</keyword>
<keyword evidence="2" id="KW-0813">Transport</keyword>
<evidence type="ECO:0000256" key="6">
    <source>
        <dbReference type="SAM" id="Phobius"/>
    </source>
</evidence>
<feature type="transmembrane region" description="Helical" evidence="6">
    <location>
        <begin position="369"/>
        <end position="391"/>
    </location>
</feature>
<dbReference type="Gene3D" id="1.20.1250.20">
    <property type="entry name" value="MFS general substrate transporter like domains"/>
    <property type="match status" value="2"/>
</dbReference>
<feature type="transmembrane region" description="Helical" evidence="6">
    <location>
        <begin position="12"/>
        <end position="38"/>
    </location>
</feature>
<dbReference type="RefSeq" id="WP_083039526.1">
    <property type="nucleotide sequence ID" value="NZ_CP020557.1"/>
</dbReference>
<feature type="transmembrane region" description="Helical" evidence="6">
    <location>
        <begin position="50"/>
        <end position="70"/>
    </location>
</feature>
<evidence type="ECO:0000256" key="3">
    <source>
        <dbReference type="ARBA" id="ARBA00022692"/>
    </source>
</evidence>
<feature type="domain" description="Major facilitator superfamily (MFS) profile" evidence="7">
    <location>
        <begin position="12"/>
        <end position="395"/>
    </location>
</feature>
<feature type="transmembrane region" description="Helical" evidence="6">
    <location>
        <begin position="339"/>
        <end position="363"/>
    </location>
</feature>
<dbReference type="PANTHER" id="PTHR11662:SF399">
    <property type="entry name" value="FI19708P1-RELATED"/>
    <property type="match status" value="1"/>
</dbReference>
<feature type="transmembrane region" description="Helical" evidence="6">
    <location>
        <begin position="82"/>
        <end position="105"/>
    </location>
</feature>
<dbReference type="InterPro" id="IPR011701">
    <property type="entry name" value="MFS"/>
</dbReference>
<dbReference type="PROSITE" id="PS50850">
    <property type="entry name" value="MFS"/>
    <property type="match status" value="1"/>
</dbReference>
<evidence type="ECO:0000313" key="8">
    <source>
        <dbReference type="EMBL" id="ARF67767.1"/>
    </source>
</evidence>
<dbReference type="AlphaFoldDB" id="A0A1V0URM7"/>
<evidence type="ECO:0000313" key="9">
    <source>
        <dbReference type="Proteomes" id="UP000192727"/>
    </source>
</evidence>
<feature type="transmembrane region" description="Helical" evidence="6">
    <location>
        <begin position="307"/>
        <end position="327"/>
    </location>
</feature>
<comment type="subcellular location">
    <subcellularLocation>
        <location evidence="1">Cell membrane</location>
        <topology evidence="1">Multi-pass membrane protein</topology>
    </subcellularLocation>
</comment>
<dbReference type="InterPro" id="IPR050382">
    <property type="entry name" value="MFS_Na/Anion_cotransporter"/>
</dbReference>
<dbReference type="SUPFAM" id="SSF103473">
    <property type="entry name" value="MFS general substrate transporter"/>
    <property type="match status" value="1"/>
</dbReference>
<dbReference type="InterPro" id="IPR020846">
    <property type="entry name" value="MFS_dom"/>
</dbReference>
<keyword evidence="5 6" id="KW-0472">Membrane</keyword>
<dbReference type="GO" id="GO:0005886">
    <property type="term" value="C:plasma membrane"/>
    <property type="evidence" value="ECO:0007669"/>
    <property type="project" value="UniProtKB-SubCell"/>
</dbReference>
<evidence type="ECO:0000256" key="1">
    <source>
        <dbReference type="ARBA" id="ARBA00004651"/>
    </source>
</evidence>
<gene>
    <name evidence="8" type="ORF">B7C51_07860</name>
</gene>
<dbReference type="Proteomes" id="UP000192727">
    <property type="component" value="Chromosome"/>
</dbReference>
<evidence type="ECO:0000256" key="2">
    <source>
        <dbReference type="ARBA" id="ARBA00022448"/>
    </source>
</evidence>
<feature type="transmembrane region" description="Helical" evidence="6">
    <location>
        <begin position="282"/>
        <end position="301"/>
    </location>
</feature>
<dbReference type="InterPro" id="IPR036259">
    <property type="entry name" value="MFS_trans_sf"/>
</dbReference>
<evidence type="ECO:0000256" key="5">
    <source>
        <dbReference type="ARBA" id="ARBA00023136"/>
    </source>
</evidence>
<evidence type="ECO:0000256" key="4">
    <source>
        <dbReference type="ARBA" id="ARBA00022989"/>
    </source>
</evidence>
<dbReference type="GO" id="GO:0022857">
    <property type="term" value="F:transmembrane transporter activity"/>
    <property type="evidence" value="ECO:0007669"/>
    <property type="project" value="InterPro"/>
</dbReference>
<dbReference type="PANTHER" id="PTHR11662">
    <property type="entry name" value="SOLUTE CARRIER FAMILY 17"/>
    <property type="match status" value="1"/>
</dbReference>
<name>A0A1V0URM7_9BACL</name>
<feature type="transmembrane region" description="Helical" evidence="6">
    <location>
        <begin position="246"/>
        <end position="270"/>
    </location>
</feature>
<feature type="transmembrane region" description="Helical" evidence="6">
    <location>
        <begin position="213"/>
        <end position="234"/>
    </location>
</feature>
<organism evidence="8 9">
    <name type="scientific">Paenibacillus larvae subsp. pulvifaciens</name>
    <dbReference type="NCBI Taxonomy" id="1477"/>
    <lineage>
        <taxon>Bacteria</taxon>
        <taxon>Bacillati</taxon>
        <taxon>Bacillota</taxon>
        <taxon>Bacilli</taxon>
        <taxon>Bacillales</taxon>
        <taxon>Paenibacillaceae</taxon>
        <taxon>Paenibacillus</taxon>
    </lineage>
</organism>